<reference evidence="2" key="1">
    <citation type="submission" date="2023-04" db="EMBL/GenBank/DDBJ databases">
        <authorList>
            <consortium name="ELIXIR-Norway"/>
        </authorList>
    </citation>
    <scope>NUCLEOTIDE SEQUENCE [LARGE SCALE GENOMIC DNA]</scope>
</reference>
<evidence type="ECO:0000313" key="3">
    <source>
        <dbReference type="Proteomes" id="UP001176941"/>
    </source>
</evidence>
<evidence type="ECO:0000313" key="2">
    <source>
        <dbReference type="EMBL" id="CAI9154913.1"/>
    </source>
</evidence>
<feature type="compositionally biased region" description="Basic residues" evidence="1">
    <location>
        <begin position="104"/>
        <end position="118"/>
    </location>
</feature>
<dbReference type="Proteomes" id="UP001176941">
    <property type="component" value="Chromosome 12"/>
</dbReference>
<keyword evidence="3" id="KW-1185">Reference proteome</keyword>
<protein>
    <submittedName>
        <fullName evidence="2">Uncharacterized protein</fullName>
    </submittedName>
</protein>
<organism evidence="2 3">
    <name type="scientific">Rangifer tarandus platyrhynchus</name>
    <name type="common">Svalbard reindeer</name>
    <dbReference type="NCBI Taxonomy" id="3082113"/>
    <lineage>
        <taxon>Eukaryota</taxon>
        <taxon>Metazoa</taxon>
        <taxon>Chordata</taxon>
        <taxon>Craniata</taxon>
        <taxon>Vertebrata</taxon>
        <taxon>Euteleostomi</taxon>
        <taxon>Mammalia</taxon>
        <taxon>Eutheria</taxon>
        <taxon>Laurasiatheria</taxon>
        <taxon>Artiodactyla</taxon>
        <taxon>Ruminantia</taxon>
        <taxon>Pecora</taxon>
        <taxon>Cervidae</taxon>
        <taxon>Odocoileinae</taxon>
        <taxon>Rangifer</taxon>
    </lineage>
</organism>
<name>A0ABN8XZY1_RANTA</name>
<proteinExistence type="predicted"/>
<accession>A0ABN8XZY1</accession>
<feature type="region of interest" description="Disordered" evidence="1">
    <location>
        <begin position="1"/>
        <end position="21"/>
    </location>
</feature>
<dbReference type="EMBL" id="OX459948">
    <property type="protein sequence ID" value="CAI9154913.1"/>
    <property type="molecule type" value="Genomic_DNA"/>
</dbReference>
<evidence type="ECO:0000256" key="1">
    <source>
        <dbReference type="SAM" id="MobiDB-lite"/>
    </source>
</evidence>
<feature type="region of interest" description="Disordered" evidence="1">
    <location>
        <begin position="96"/>
        <end position="118"/>
    </location>
</feature>
<sequence>MWRDTDSPEMRLGGLQKGAASLPDPRALKCLADRSNSVRLRRGPGARERLQATAIELQVPVCIAAAALDRKVGALGPTPEDKAALKARVSSFGRASQQVGHVGAIRRHPTPPRCPRLR</sequence>
<gene>
    <name evidence="2" type="ORF">MRATA1EN1_LOCUS3875</name>
</gene>